<evidence type="ECO:0000313" key="3">
    <source>
        <dbReference type="Proteomes" id="UP000198287"/>
    </source>
</evidence>
<dbReference type="EMBL" id="LNIX01000052">
    <property type="protein sequence ID" value="OXA37843.1"/>
    <property type="molecule type" value="Genomic_DNA"/>
</dbReference>
<dbReference type="InterPro" id="IPR016186">
    <property type="entry name" value="C-type_lectin-like/link_sf"/>
</dbReference>
<sequence>MVKPERMRQVERDEIEMESGAGVLELQLPGQVGNKEYYVDLRAQISWNSSLHSCEGLGMQLAEILTVDESDFLKGHPLLEEWHRFWVAARVFTYPADITWGNGEPIDLDKWIPPSCIIGTPSLLWGSRVTLLRNGGHSTTLHLSEDCSALKVRKA</sequence>
<evidence type="ECO:0000313" key="2">
    <source>
        <dbReference type="EMBL" id="OXA37843.1"/>
    </source>
</evidence>
<accession>A0A226CY18</accession>
<dbReference type="SUPFAM" id="SSF56436">
    <property type="entry name" value="C-type lectin-like"/>
    <property type="match status" value="1"/>
</dbReference>
<dbReference type="CDD" id="cd00037">
    <property type="entry name" value="CLECT"/>
    <property type="match status" value="1"/>
</dbReference>
<dbReference type="Proteomes" id="UP000198287">
    <property type="component" value="Unassembled WGS sequence"/>
</dbReference>
<comment type="caution">
    <text evidence="2">The sequence shown here is derived from an EMBL/GenBank/DDBJ whole genome shotgun (WGS) entry which is preliminary data.</text>
</comment>
<proteinExistence type="predicted"/>
<evidence type="ECO:0000259" key="1">
    <source>
        <dbReference type="PROSITE" id="PS50041"/>
    </source>
</evidence>
<dbReference type="Gene3D" id="3.10.100.10">
    <property type="entry name" value="Mannose-Binding Protein A, subunit A"/>
    <property type="match status" value="1"/>
</dbReference>
<organism evidence="2 3">
    <name type="scientific">Folsomia candida</name>
    <name type="common">Springtail</name>
    <dbReference type="NCBI Taxonomy" id="158441"/>
    <lineage>
        <taxon>Eukaryota</taxon>
        <taxon>Metazoa</taxon>
        <taxon>Ecdysozoa</taxon>
        <taxon>Arthropoda</taxon>
        <taxon>Hexapoda</taxon>
        <taxon>Collembola</taxon>
        <taxon>Entomobryomorpha</taxon>
        <taxon>Isotomoidea</taxon>
        <taxon>Isotomidae</taxon>
        <taxon>Proisotominae</taxon>
        <taxon>Folsomia</taxon>
    </lineage>
</organism>
<dbReference type="AlphaFoldDB" id="A0A226CY18"/>
<dbReference type="PROSITE" id="PS50041">
    <property type="entry name" value="C_TYPE_LECTIN_2"/>
    <property type="match status" value="1"/>
</dbReference>
<keyword evidence="3" id="KW-1185">Reference proteome</keyword>
<protein>
    <submittedName>
        <fullName evidence="2">Brevican core protein</fullName>
    </submittedName>
</protein>
<reference evidence="2 3" key="1">
    <citation type="submission" date="2015-12" db="EMBL/GenBank/DDBJ databases">
        <title>The genome of Folsomia candida.</title>
        <authorList>
            <person name="Faddeeva A."/>
            <person name="Derks M.F."/>
            <person name="Anvar Y."/>
            <person name="Smit S."/>
            <person name="Van Straalen N."/>
            <person name="Roelofs D."/>
        </authorList>
    </citation>
    <scope>NUCLEOTIDE SEQUENCE [LARGE SCALE GENOMIC DNA]</scope>
    <source>
        <strain evidence="2 3">VU population</strain>
        <tissue evidence="2">Whole body</tissue>
    </source>
</reference>
<dbReference type="InterPro" id="IPR001304">
    <property type="entry name" value="C-type_lectin-like"/>
</dbReference>
<feature type="domain" description="C-type lectin" evidence="1">
    <location>
        <begin position="32"/>
        <end position="125"/>
    </location>
</feature>
<gene>
    <name evidence="2" type="ORF">Fcan01_27408</name>
</gene>
<name>A0A226CY18_FOLCA</name>
<dbReference type="InterPro" id="IPR016187">
    <property type="entry name" value="CTDL_fold"/>
</dbReference>